<dbReference type="STRING" id="644358.A0A0C4DZ27"/>
<dbReference type="AlphaFoldDB" id="A0A0C4DZ27"/>
<dbReference type="VEuPathDB" id="FungiDB:MAPG_05315"/>
<dbReference type="OrthoDB" id="419598at2759"/>
<dbReference type="EnsemblFungi" id="MAPG_05315T0">
    <property type="protein sequence ID" value="MAPG_05315T0"/>
    <property type="gene ID" value="MAPG_05315"/>
</dbReference>
<dbReference type="SUPFAM" id="SSF51735">
    <property type="entry name" value="NAD(P)-binding Rossmann-fold domains"/>
    <property type="match status" value="1"/>
</dbReference>
<dbReference type="eggNOG" id="ENOG502QPMY">
    <property type="taxonomic scope" value="Eukaryota"/>
</dbReference>
<accession>A0A0C4DZ27</accession>
<reference evidence="2" key="3">
    <citation type="submission" date="2011-03" db="EMBL/GenBank/DDBJ databases">
        <title>Annotation of Magnaporthe poae ATCC 64411.</title>
        <authorList>
            <person name="Ma L.-J."/>
            <person name="Dead R."/>
            <person name="Young S.K."/>
            <person name="Zeng Q."/>
            <person name="Gargeya S."/>
            <person name="Fitzgerald M."/>
            <person name="Haas B."/>
            <person name="Abouelleil A."/>
            <person name="Alvarado L."/>
            <person name="Arachchi H.M."/>
            <person name="Berlin A."/>
            <person name="Brown A."/>
            <person name="Chapman S.B."/>
            <person name="Chen Z."/>
            <person name="Dunbar C."/>
            <person name="Freedman E."/>
            <person name="Gearin G."/>
            <person name="Gellesch M."/>
            <person name="Goldberg J."/>
            <person name="Griggs A."/>
            <person name="Gujja S."/>
            <person name="Heiman D."/>
            <person name="Howarth C."/>
            <person name="Larson L."/>
            <person name="Lui A."/>
            <person name="MacDonald P.J.P."/>
            <person name="Mehta T."/>
            <person name="Montmayeur A."/>
            <person name="Murphy C."/>
            <person name="Neiman D."/>
            <person name="Pearson M."/>
            <person name="Priest M."/>
            <person name="Roberts A."/>
            <person name="Saif S."/>
            <person name="Shea T."/>
            <person name="Shenoy N."/>
            <person name="Sisk P."/>
            <person name="Stolte C."/>
            <person name="Sykes S."/>
            <person name="Yandava C."/>
            <person name="Wortman J."/>
            <person name="Nusbaum C."/>
            <person name="Birren B."/>
        </authorList>
    </citation>
    <scope>NUCLEOTIDE SEQUENCE</scope>
    <source>
        <strain evidence="2">ATCC 64411</strain>
    </source>
</reference>
<evidence type="ECO:0000313" key="2">
    <source>
        <dbReference type="EMBL" id="KLU86300.1"/>
    </source>
</evidence>
<evidence type="ECO:0000313" key="3">
    <source>
        <dbReference type="EnsemblFungi" id="MAPG_05315T0"/>
    </source>
</evidence>
<dbReference type="EMBL" id="GL876969">
    <property type="protein sequence ID" value="KLU86300.1"/>
    <property type="molecule type" value="Genomic_DNA"/>
</dbReference>
<dbReference type="EMBL" id="ADBL01001257">
    <property type="status" value="NOT_ANNOTATED_CDS"/>
    <property type="molecule type" value="Genomic_DNA"/>
</dbReference>
<reference evidence="3" key="4">
    <citation type="journal article" date="2015" name="G3 (Bethesda)">
        <title>Genome sequences of three phytopathogenic species of the Magnaporthaceae family of fungi.</title>
        <authorList>
            <person name="Okagaki L.H."/>
            <person name="Nunes C.C."/>
            <person name="Sailsbery J."/>
            <person name="Clay B."/>
            <person name="Brown D."/>
            <person name="John T."/>
            <person name="Oh Y."/>
            <person name="Young N."/>
            <person name="Fitzgerald M."/>
            <person name="Haas B.J."/>
            <person name="Zeng Q."/>
            <person name="Young S."/>
            <person name="Adiconis X."/>
            <person name="Fan L."/>
            <person name="Levin J.Z."/>
            <person name="Mitchell T.K."/>
            <person name="Okubara P.A."/>
            <person name="Farman M.L."/>
            <person name="Kohn L.M."/>
            <person name="Birren B."/>
            <person name="Ma L.-J."/>
            <person name="Dean R.A."/>
        </authorList>
    </citation>
    <scope>NUCLEOTIDE SEQUENCE</scope>
    <source>
        <strain evidence="3">ATCC 64411 / 73-15</strain>
    </source>
</reference>
<feature type="region of interest" description="Disordered" evidence="1">
    <location>
        <begin position="1"/>
        <end position="74"/>
    </location>
</feature>
<reference evidence="3" key="5">
    <citation type="submission" date="2015-06" db="UniProtKB">
        <authorList>
            <consortium name="EnsemblFungi"/>
        </authorList>
    </citation>
    <scope>IDENTIFICATION</scope>
    <source>
        <strain evidence="3">ATCC 64411</strain>
    </source>
</reference>
<protein>
    <submittedName>
        <fullName evidence="2 3">Uncharacterized protein</fullName>
    </submittedName>
</protein>
<evidence type="ECO:0000313" key="4">
    <source>
        <dbReference type="Proteomes" id="UP000011715"/>
    </source>
</evidence>
<feature type="region of interest" description="Disordered" evidence="1">
    <location>
        <begin position="166"/>
        <end position="185"/>
    </location>
</feature>
<dbReference type="Gene3D" id="3.90.25.10">
    <property type="entry name" value="UDP-galactose 4-epimerase, domain 1"/>
    <property type="match status" value="1"/>
</dbReference>
<reference evidence="2" key="1">
    <citation type="submission" date="2010-05" db="EMBL/GenBank/DDBJ databases">
        <title>The Genome Sequence of Magnaporthe poae strain ATCC 64411.</title>
        <authorList>
            <consortium name="The Broad Institute Genome Sequencing Platform"/>
            <consortium name="Broad Institute Genome Sequencing Center for Infectious Disease"/>
            <person name="Ma L.-J."/>
            <person name="Dead R."/>
            <person name="Young S."/>
            <person name="Zeng Q."/>
            <person name="Koehrsen M."/>
            <person name="Alvarado L."/>
            <person name="Berlin A."/>
            <person name="Chapman S.B."/>
            <person name="Chen Z."/>
            <person name="Freedman E."/>
            <person name="Gellesch M."/>
            <person name="Goldberg J."/>
            <person name="Griggs A."/>
            <person name="Gujja S."/>
            <person name="Heilman E.R."/>
            <person name="Heiman D."/>
            <person name="Hepburn T."/>
            <person name="Howarth C."/>
            <person name="Jen D."/>
            <person name="Larson L."/>
            <person name="Mehta T."/>
            <person name="Neiman D."/>
            <person name="Pearson M."/>
            <person name="Roberts A."/>
            <person name="Saif S."/>
            <person name="Shea T."/>
            <person name="Shenoy N."/>
            <person name="Sisk P."/>
            <person name="Stolte C."/>
            <person name="Sykes S."/>
            <person name="Walk T."/>
            <person name="White J."/>
            <person name="Yandava C."/>
            <person name="Haas B."/>
            <person name="Nusbaum C."/>
            <person name="Birren B."/>
        </authorList>
    </citation>
    <scope>NUCLEOTIDE SEQUENCE</scope>
    <source>
        <strain evidence="2">ATCC 64411</strain>
    </source>
</reference>
<reference evidence="4" key="2">
    <citation type="submission" date="2010-05" db="EMBL/GenBank/DDBJ databases">
        <title>The genome sequence of Magnaporthe poae strain ATCC 64411.</title>
        <authorList>
            <person name="Ma L.-J."/>
            <person name="Dead R."/>
            <person name="Young S."/>
            <person name="Zeng Q."/>
            <person name="Koehrsen M."/>
            <person name="Alvarado L."/>
            <person name="Berlin A."/>
            <person name="Chapman S.B."/>
            <person name="Chen Z."/>
            <person name="Freedman E."/>
            <person name="Gellesch M."/>
            <person name="Goldberg J."/>
            <person name="Griggs A."/>
            <person name="Gujja S."/>
            <person name="Heilman E.R."/>
            <person name="Heiman D."/>
            <person name="Hepburn T."/>
            <person name="Howarth C."/>
            <person name="Jen D."/>
            <person name="Larson L."/>
            <person name="Mehta T."/>
            <person name="Neiman D."/>
            <person name="Pearson M."/>
            <person name="Roberts A."/>
            <person name="Saif S."/>
            <person name="Shea T."/>
            <person name="Shenoy N."/>
            <person name="Sisk P."/>
            <person name="Stolte C."/>
            <person name="Sykes S."/>
            <person name="Walk T."/>
            <person name="White J."/>
            <person name="Yandava C."/>
            <person name="Haas B."/>
            <person name="Nusbaum C."/>
            <person name="Birren B."/>
        </authorList>
    </citation>
    <scope>NUCLEOTIDE SEQUENCE [LARGE SCALE GENOMIC DNA]</scope>
    <source>
        <strain evidence="4">ATCC 64411 / 73-15</strain>
    </source>
</reference>
<name>A0A0C4DZ27_MAGP6</name>
<keyword evidence="4" id="KW-1185">Reference proteome</keyword>
<proteinExistence type="predicted"/>
<sequence length="395" mass="42144">MKIAESGELVARASPGEAGAYPDGPRDKDSGNGVTVGKDGIPLIWGKPVSDTAASSSSTPKPKGRGKKEVPEVGWFTGYGSNGCTPRPGKTMCQRMSEKAGRAKGGFESAFKPGPGAPEPPSPRERHEPLFIEGKVFQNGKLAPPGTVISVGGRVTVTVGHDGRPNFSEWSSSKPPCSGAGVGAPGAAVTKRHEADELVRVRQGRKPAFYRVLLLLLAALPPPFAPLLADPIIGDGESPTAMIDKDDIGPYVARIITDPRTLNRSVFAYGEVTTQNAMWAEVEAATGREVPRDVISAADLEARIAKLRIAVAADPTSVGPLLDLAMSQYRHSRHVRGDNVPDRARYLGYLDGKTLYPDLKCTSLRDFIRDVAAGKRDHRIYVGRDVVADATQHRN</sequence>
<dbReference type="EMBL" id="ADBL01001256">
    <property type="status" value="NOT_ANNOTATED_CDS"/>
    <property type="molecule type" value="Genomic_DNA"/>
</dbReference>
<gene>
    <name evidence="2" type="ORF">MAPG_05315</name>
</gene>
<dbReference type="InterPro" id="IPR036291">
    <property type="entry name" value="NAD(P)-bd_dom_sf"/>
</dbReference>
<feature type="region of interest" description="Disordered" evidence="1">
    <location>
        <begin position="106"/>
        <end position="125"/>
    </location>
</feature>
<organism evidence="3 4">
    <name type="scientific">Magnaporthiopsis poae (strain ATCC 64411 / 73-15)</name>
    <name type="common">Kentucky bluegrass fungus</name>
    <name type="synonym">Magnaporthe poae</name>
    <dbReference type="NCBI Taxonomy" id="644358"/>
    <lineage>
        <taxon>Eukaryota</taxon>
        <taxon>Fungi</taxon>
        <taxon>Dikarya</taxon>
        <taxon>Ascomycota</taxon>
        <taxon>Pezizomycotina</taxon>
        <taxon>Sordariomycetes</taxon>
        <taxon>Sordariomycetidae</taxon>
        <taxon>Magnaporthales</taxon>
        <taxon>Magnaporthaceae</taxon>
        <taxon>Magnaporthiopsis</taxon>
    </lineage>
</organism>
<dbReference type="Proteomes" id="UP000011715">
    <property type="component" value="Unassembled WGS sequence"/>
</dbReference>
<evidence type="ECO:0000256" key="1">
    <source>
        <dbReference type="SAM" id="MobiDB-lite"/>
    </source>
</evidence>